<dbReference type="Pfam" id="PF02775">
    <property type="entry name" value="TPP_enzyme_C"/>
    <property type="match status" value="1"/>
</dbReference>
<evidence type="ECO:0000256" key="1">
    <source>
        <dbReference type="ARBA" id="ARBA00007812"/>
    </source>
</evidence>
<dbReference type="PANTHER" id="PTHR18968">
    <property type="entry name" value="THIAMINE PYROPHOSPHATE ENZYMES"/>
    <property type="match status" value="1"/>
</dbReference>
<comment type="similarity">
    <text evidence="1 3">Belongs to the TPP enzyme family.</text>
</comment>
<keyword evidence="2 3" id="KW-0786">Thiamine pyrophosphate</keyword>
<dbReference type="SUPFAM" id="SSF52467">
    <property type="entry name" value="DHS-like NAD/FAD-binding domain"/>
    <property type="match status" value="1"/>
</dbReference>
<accession>A0ABR4M3P3</accession>
<evidence type="ECO:0000256" key="3">
    <source>
        <dbReference type="RuleBase" id="RU362132"/>
    </source>
</evidence>
<keyword evidence="8" id="KW-1185">Reference proteome</keyword>
<evidence type="ECO:0000256" key="2">
    <source>
        <dbReference type="ARBA" id="ARBA00023052"/>
    </source>
</evidence>
<name>A0ABR4M3P3_9EURO</name>
<dbReference type="InterPro" id="IPR012001">
    <property type="entry name" value="Thiamin_PyroP_enz_TPP-bd_dom"/>
</dbReference>
<feature type="domain" description="Thiamine pyrophosphate enzyme central" evidence="4">
    <location>
        <begin position="262"/>
        <end position="366"/>
    </location>
</feature>
<dbReference type="Pfam" id="PF00205">
    <property type="entry name" value="TPP_enzyme_M"/>
    <property type="match status" value="1"/>
</dbReference>
<dbReference type="PANTHER" id="PTHR18968:SF164">
    <property type="entry name" value="PYRUVATE DECARBOXYLASE"/>
    <property type="match status" value="1"/>
</dbReference>
<dbReference type="InterPro" id="IPR012000">
    <property type="entry name" value="Thiamin_PyroP_enz_cen_dom"/>
</dbReference>
<reference evidence="7 8" key="1">
    <citation type="submission" date="2024-07" db="EMBL/GenBank/DDBJ databases">
        <title>Section-level genome sequencing and comparative genomics of Aspergillus sections Usti and Cavernicolus.</title>
        <authorList>
            <consortium name="Lawrence Berkeley National Laboratory"/>
            <person name="Nybo J.L."/>
            <person name="Vesth T.C."/>
            <person name="Theobald S."/>
            <person name="Frisvad J.C."/>
            <person name="Larsen T.O."/>
            <person name="Kjaerboelling I."/>
            <person name="Rothschild-Mancinelli K."/>
            <person name="Lyhne E.K."/>
            <person name="Kogle M.E."/>
            <person name="Barry K."/>
            <person name="Clum A."/>
            <person name="Na H."/>
            <person name="Ledsgaard L."/>
            <person name="Lin J."/>
            <person name="Lipzen A."/>
            <person name="Kuo A."/>
            <person name="Riley R."/>
            <person name="Mondo S."/>
            <person name="Labutti K."/>
            <person name="Haridas S."/>
            <person name="Pangalinan J."/>
            <person name="Salamov A.A."/>
            <person name="Simmons B.A."/>
            <person name="Magnuson J.K."/>
            <person name="Chen J."/>
            <person name="Drula E."/>
            <person name="Henrissat B."/>
            <person name="Wiebenga A."/>
            <person name="Lubbers R.J."/>
            <person name="Gomes A.C."/>
            <person name="Macurrencykelacurrency M.R."/>
            <person name="Stajich J."/>
            <person name="Grigoriev I.V."/>
            <person name="Mortensen U.H."/>
            <person name="De Vries R.P."/>
            <person name="Baker S.E."/>
            <person name="Andersen M.R."/>
        </authorList>
    </citation>
    <scope>NUCLEOTIDE SEQUENCE [LARGE SCALE GENOMIC DNA]</scope>
    <source>
        <strain evidence="7 8">CBS 449.75</strain>
    </source>
</reference>
<dbReference type="Gene3D" id="3.40.50.1220">
    <property type="entry name" value="TPP-binding domain"/>
    <property type="match status" value="1"/>
</dbReference>
<dbReference type="Gene3D" id="3.40.50.970">
    <property type="match status" value="2"/>
</dbReference>
<sequence length="640" mass="69728">MLTACWKSAELYFHLLDWGRTKSCYAALFVLLFSASRIFNDPPHQAKTEALTTPRYTASYAFFEALWELGVKNCFVNLGSDHPSIMEAMAKGVKERPDTFPKIFTCPSEMVALSMADGYARVTNKPQCVIIHVDVGTSALGAAIHNAAIGRAPVLIFAGLSPFTLDGEMRGSRTEFIHWLQDVPDQKQIVAQYCKYTGEIRTGKNVKQMVGRALQFATSDPKGPVYLMGAREVMEEDINPTPFKPEHWGPSGASALPAADVKYLAEELVRAKQPLIVTGYSGRNHECVGALVDLANTVKGLQVVDTGICDMCFPADHPASLGALYGTHPAVKIADVILIVDCDVPWIPTQGRPQESARIFHIDVDPLKRLMPLAYVPALRRYTADTFTSVSQIVSHIQSSSELQTALSSSEYKDRWSALLSQQQQRLQSLHDLSAPKTDNTFNASSLCRQLRELVPDDTIFAVEAVTNTILISDQIRPTQPGQWINCGGGGLGWSGGGALGIKLAADAASQARGDSKKPMVVQIVGDGTFLFSMPSSVYWISNRYRIPILTIVLNNKGWNAPRRSMLLVHPDGIGSTLSNSELNISFEPAPDYSGIARAAGDGHIHAVRVKEADKLEAVLREAIEIVQSGTSAVVDAFVQ</sequence>
<organism evidence="7 8">
    <name type="scientific">Aspergillus lucknowensis</name>
    <dbReference type="NCBI Taxonomy" id="176173"/>
    <lineage>
        <taxon>Eukaryota</taxon>
        <taxon>Fungi</taxon>
        <taxon>Dikarya</taxon>
        <taxon>Ascomycota</taxon>
        <taxon>Pezizomycotina</taxon>
        <taxon>Eurotiomycetes</taxon>
        <taxon>Eurotiomycetidae</taxon>
        <taxon>Eurotiales</taxon>
        <taxon>Aspergillaceae</taxon>
        <taxon>Aspergillus</taxon>
        <taxon>Aspergillus subgen. Nidulantes</taxon>
    </lineage>
</organism>
<dbReference type="Proteomes" id="UP001610432">
    <property type="component" value="Unassembled WGS sequence"/>
</dbReference>
<dbReference type="InterPro" id="IPR029061">
    <property type="entry name" value="THDP-binding"/>
</dbReference>
<evidence type="ECO:0000313" key="8">
    <source>
        <dbReference type="Proteomes" id="UP001610432"/>
    </source>
</evidence>
<dbReference type="InterPro" id="IPR045229">
    <property type="entry name" value="TPP_enz"/>
</dbReference>
<evidence type="ECO:0000259" key="5">
    <source>
        <dbReference type="Pfam" id="PF02775"/>
    </source>
</evidence>
<dbReference type="InterPro" id="IPR011766">
    <property type="entry name" value="TPP_enzyme_TPP-bd"/>
</dbReference>
<dbReference type="RefSeq" id="XP_070890196.1">
    <property type="nucleotide sequence ID" value="XM_071030854.1"/>
</dbReference>
<evidence type="ECO:0000259" key="6">
    <source>
        <dbReference type="Pfam" id="PF02776"/>
    </source>
</evidence>
<feature type="domain" description="Thiamine pyrophosphate enzyme TPP-binding" evidence="5">
    <location>
        <begin position="474"/>
        <end position="636"/>
    </location>
</feature>
<dbReference type="CDD" id="cd02002">
    <property type="entry name" value="TPP_BFDC"/>
    <property type="match status" value="1"/>
</dbReference>
<gene>
    <name evidence="7" type="ORF">BJX67DRAFT_370009</name>
</gene>
<protein>
    <submittedName>
        <fullName evidence="7">Acetolactate synthase-like protein catalytic subunit</fullName>
    </submittedName>
</protein>
<dbReference type="InterPro" id="IPR029035">
    <property type="entry name" value="DHS-like_NAD/FAD-binding_dom"/>
</dbReference>
<dbReference type="CDD" id="cd07035">
    <property type="entry name" value="TPP_PYR_POX_like"/>
    <property type="match status" value="1"/>
</dbReference>
<proteinExistence type="inferred from homology"/>
<dbReference type="Pfam" id="PF02776">
    <property type="entry name" value="TPP_enzyme_N"/>
    <property type="match status" value="1"/>
</dbReference>
<evidence type="ECO:0000259" key="4">
    <source>
        <dbReference type="Pfam" id="PF00205"/>
    </source>
</evidence>
<dbReference type="NCBIfam" id="NF006203">
    <property type="entry name" value="PRK08327.1"/>
    <property type="match status" value="1"/>
</dbReference>
<evidence type="ECO:0000313" key="7">
    <source>
        <dbReference type="EMBL" id="KAL2871217.1"/>
    </source>
</evidence>
<comment type="caution">
    <text evidence="7">The sequence shown here is derived from an EMBL/GenBank/DDBJ whole genome shotgun (WGS) entry which is preliminary data.</text>
</comment>
<dbReference type="EMBL" id="JBFXLQ010000004">
    <property type="protein sequence ID" value="KAL2871217.1"/>
    <property type="molecule type" value="Genomic_DNA"/>
</dbReference>
<dbReference type="SUPFAM" id="SSF52518">
    <property type="entry name" value="Thiamin diphosphate-binding fold (THDP-binding)"/>
    <property type="match status" value="2"/>
</dbReference>
<feature type="domain" description="Thiamine pyrophosphate enzyme N-terminal TPP-binding" evidence="6">
    <location>
        <begin position="58"/>
        <end position="189"/>
    </location>
</feature>
<dbReference type="GeneID" id="98145926"/>